<protein>
    <submittedName>
        <fullName evidence="2">Uncharacterized protein</fullName>
    </submittedName>
</protein>
<comment type="caution">
    <text evidence="2">The sequence shown here is derived from an EMBL/GenBank/DDBJ whole genome shotgun (WGS) entry which is preliminary data.</text>
</comment>
<name>A0ABC9XPX9_GRUJA</name>
<evidence type="ECO:0000313" key="2">
    <source>
        <dbReference type="EMBL" id="GAB0199780.1"/>
    </source>
</evidence>
<dbReference type="Proteomes" id="UP001623348">
    <property type="component" value="Unassembled WGS sequence"/>
</dbReference>
<gene>
    <name evidence="2" type="ORF">GRJ2_002443400</name>
</gene>
<proteinExistence type="predicted"/>
<feature type="compositionally biased region" description="Basic and acidic residues" evidence="1">
    <location>
        <begin position="53"/>
        <end position="79"/>
    </location>
</feature>
<evidence type="ECO:0000256" key="1">
    <source>
        <dbReference type="SAM" id="MobiDB-lite"/>
    </source>
</evidence>
<evidence type="ECO:0000313" key="3">
    <source>
        <dbReference type="Proteomes" id="UP001623348"/>
    </source>
</evidence>
<sequence length="79" mass="8669">MQRAGALGTAPDTQSSPPHADSALPHNWTVMKSTNTTESAEKAYAAFPSDNRYFSDGKRESQDPGWGSEKDLRMTVERP</sequence>
<dbReference type="EMBL" id="BAAFJT010000024">
    <property type="protein sequence ID" value="GAB0199780.1"/>
    <property type="molecule type" value="Genomic_DNA"/>
</dbReference>
<feature type="region of interest" description="Disordered" evidence="1">
    <location>
        <begin position="1"/>
        <end position="25"/>
    </location>
</feature>
<accession>A0ABC9XPX9</accession>
<reference evidence="2 3" key="1">
    <citation type="submission" date="2024-06" db="EMBL/GenBank/DDBJ databases">
        <title>The draft genome of Grus japonensis, version 3.</title>
        <authorList>
            <person name="Nabeshima K."/>
            <person name="Suzuki S."/>
            <person name="Onuma M."/>
        </authorList>
    </citation>
    <scope>NUCLEOTIDE SEQUENCE [LARGE SCALE GENOMIC DNA]</scope>
    <source>
        <strain evidence="2 3">451A</strain>
    </source>
</reference>
<feature type="region of interest" description="Disordered" evidence="1">
    <location>
        <begin position="49"/>
        <end position="79"/>
    </location>
</feature>
<organism evidence="2 3">
    <name type="scientific">Grus japonensis</name>
    <name type="common">Japanese crane</name>
    <name type="synonym">Red-crowned crane</name>
    <dbReference type="NCBI Taxonomy" id="30415"/>
    <lineage>
        <taxon>Eukaryota</taxon>
        <taxon>Metazoa</taxon>
        <taxon>Chordata</taxon>
        <taxon>Craniata</taxon>
        <taxon>Vertebrata</taxon>
        <taxon>Euteleostomi</taxon>
        <taxon>Archelosauria</taxon>
        <taxon>Archosauria</taxon>
        <taxon>Dinosauria</taxon>
        <taxon>Saurischia</taxon>
        <taxon>Theropoda</taxon>
        <taxon>Coelurosauria</taxon>
        <taxon>Aves</taxon>
        <taxon>Neognathae</taxon>
        <taxon>Neoaves</taxon>
        <taxon>Gruiformes</taxon>
        <taxon>Gruidae</taxon>
        <taxon>Grus</taxon>
    </lineage>
</organism>
<dbReference type="AlphaFoldDB" id="A0ABC9XPX9"/>
<keyword evidence="3" id="KW-1185">Reference proteome</keyword>